<dbReference type="Gene3D" id="3.40.390.10">
    <property type="entry name" value="Collagenase (Catalytic Domain)"/>
    <property type="match status" value="2"/>
</dbReference>
<comment type="cofactor">
    <cofactor evidence="1">
        <name>Zn(2+)</name>
        <dbReference type="ChEBI" id="CHEBI:29105"/>
    </cofactor>
</comment>
<keyword evidence="7" id="KW-0482">Metalloprotease</keyword>
<dbReference type="InterPro" id="IPR000718">
    <property type="entry name" value="Peptidase_M13"/>
</dbReference>
<keyword evidence="5" id="KW-0378">Hydrolase</keyword>
<keyword evidence="10" id="KW-1185">Reference proteome</keyword>
<dbReference type="PANTHER" id="PTHR11733:SF240">
    <property type="entry name" value="GH14155P-RELATED"/>
    <property type="match status" value="1"/>
</dbReference>
<dbReference type="SUPFAM" id="SSF55486">
    <property type="entry name" value="Metalloproteases ('zincins'), catalytic domain"/>
    <property type="match status" value="1"/>
</dbReference>
<evidence type="ECO:0000256" key="6">
    <source>
        <dbReference type="ARBA" id="ARBA00022833"/>
    </source>
</evidence>
<dbReference type="InterPro" id="IPR024079">
    <property type="entry name" value="MetalloPept_cat_dom_sf"/>
</dbReference>
<feature type="domain" description="Peptidase M13 N-terminal" evidence="9">
    <location>
        <begin position="93"/>
        <end position="211"/>
    </location>
</feature>
<reference evidence="11" key="1">
    <citation type="submission" date="2022-11" db="UniProtKB">
        <authorList>
            <consortium name="WormBaseParasite"/>
        </authorList>
    </citation>
    <scope>IDENTIFICATION</scope>
</reference>
<evidence type="ECO:0000256" key="5">
    <source>
        <dbReference type="ARBA" id="ARBA00022801"/>
    </source>
</evidence>
<dbReference type="InterPro" id="IPR042089">
    <property type="entry name" value="Peptidase_M13_dom_2"/>
</dbReference>
<evidence type="ECO:0000256" key="1">
    <source>
        <dbReference type="ARBA" id="ARBA00001947"/>
    </source>
</evidence>
<proteinExistence type="inferred from homology"/>
<dbReference type="GO" id="GO:0016485">
    <property type="term" value="P:protein processing"/>
    <property type="evidence" value="ECO:0007669"/>
    <property type="project" value="TreeGrafter"/>
</dbReference>
<evidence type="ECO:0000256" key="2">
    <source>
        <dbReference type="ARBA" id="ARBA00007357"/>
    </source>
</evidence>
<evidence type="ECO:0000313" key="10">
    <source>
        <dbReference type="Proteomes" id="UP000887574"/>
    </source>
</evidence>
<evidence type="ECO:0000256" key="4">
    <source>
        <dbReference type="ARBA" id="ARBA00022723"/>
    </source>
</evidence>
<dbReference type="PROSITE" id="PS51885">
    <property type="entry name" value="NEPRILYSIN"/>
    <property type="match status" value="1"/>
</dbReference>
<dbReference type="InterPro" id="IPR018497">
    <property type="entry name" value="Peptidase_M13_C"/>
</dbReference>
<keyword evidence="4" id="KW-0479">Metal-binding</keyword>
<evidence type="ECO:0000256" key="7">
    <source>
        <dbReference type="ARBA" id="ARBA00023049"/>
    </source>
</evidence>
<dbReference type="AlphaFoldDB" id="A0A915D449"/>
<organism evidence="10 11">
    <name type="scientific">Ditylenchus dipsaci</name>
    <dbReference type="NCBI Taxonomy" id="166011"/>
    <lineage>
        <taxon>Eukaryota</taxon>
        <taxon>Metazoa</taxon>
        <taxon>Ecdysozoa</taxon>
        <taxon>Nematoda</taxon>
        <taxon>Chromadorea</taxon>
        <taxon>Rhabditida</taxon>
        <taxon>Tylenchina</taxon>
        <taxon>Tylenchomorpha</taxon>
        <taxon>Sphaerularioidea</taxon>
        <taxon>Anguinidae</taxon>
        <taxon>Anguininae</taxon>
        <taxon>Ditylenchus</taxon>
    </lineage>
</organism>
<dbReference type="Pfam" id="PF05649">
    <property type="entry name" value="Peptidase_M13_N"/>
    <property type="match status" value="1"/>
</dbReference>
<keyword evidence="6" id="KW-0862">Zinc</keyword>
<evidence type="ECO:0000259" key="9">
    <source>
        <dbReference type="Pfam" id="PF05649"/>
    </source>
</evidence>
<dbReference type="InterPro" id="IPR008753">
    <property type="entry name" value="Peptidase_M13_N"/>
</dbReference>
<sequence>MKSPKRGEDAYGFAFVLSPVFCHSNQSDPLQLAPLTNFFDDWNKAGGNISETTITNTINSTKKFINEMLKKLCATSERSIPSSPIPQKYVEKILANLLYLQLFLTTFIKGSKESTHLTTHFGLNSDQQEKTDDVSEERCRLSLKQYMPDVLDRLFIIEQSHKYNLTAVREKIGQMTHYVLQGFQSMVEQVTWMSPKSRKAAEKKIKNLTVNLLHQKNATDDTTLLNTYNNLEFNPSWSLRIDESSMQQFAFQQTLESLLQTKFDREKLACDATDVNAFYAPEANSINIPLAILQPIVFSPTWPDEYIFWFYWVSSWARNNGGVNYDEEGYLNPWLEPQTQQAFDEMGKCLADEYSKFCNPKENRCLDGTYTLGENIADNAGET</sequence>
<accession>A0A915D449</accession>
<dbReference type="GO" id="GO:0004222">
    <property type="term" value="F:metalloendopeptidase activity"/>
    <property type="evidence" value="ECO:0007669"/>
    <property type="project" value="InterPro"/>
</dbReference>
<name>A0A915D449_9BILA</name>
<dbReference type="PANTHER" id="PTHR11733">
    <property type="entry name" value="ZINC METALLOPROTEASE FAMILY M13 NEPRILYSIN-RELATED"/>
    <property type="match status" value="1"/>
</dbReference>
<dbReference type="Gene3D" id="1.10.1380.10">
    <property type="entry name" value="Neutral endopeptidase , domain2"/>
    <property type="match status" value="1"/>
</dbReference>
<evidence type="ECO:0000256" key="3">
    <source>
        <dbReference type="ARBA" id="ARBA00022670"/>
    </source>
</evidence>
<feature type="domain" description="Peptidase M13 C-terminal" evidence="8">
    <location>
        <begin position="276"/>
        <end position="381"/>
    </location>
</feature>
<dbReference type="WBParaSite" id="jg15716">
    <property type="protein sequence ID" value="jg15716"/>
    <property type="gene ID" value="jg15716"/>
</dbReference>
<dbReference type="Proteomes" id="UP000887574">
    <property type="component" value="Unplaced"/>
</dbReference>
<comment type="similarity">
    <text evidence="2">Belongs to the peptidase M13 family.</text>
</comment>
<keyword evidence="3" id="KW-0645">Protease</keyword>
<dbReference type="Pfam" id="PF01431">
    <property type="entry name" value="Peptidase_M13"/>
    <property type="match status" value="1"/>
</dbReference>
<evidence type="ECO:0000313" key="11">
    <source>
        <dbReference type="WBParaSite" id="jg15716"/>
    </source>
</evidence>
<dbReference type="GO" id="GO:0005886">
    <property type="term" value="C:plasma membrane"/>
    <property type="evidence" value="ECO:0007669"/>
    <property type="project" value="TreeGrafter"/>
</dbReference>
<dbReference type="GO" id="GO:0046872">
    <property type="term" value="F:metal ion binding"/>
    <property type="evidence" value="ECO:0007669"/>
    <property type="project" value="UniProtKB-KW"/>
</dbReference>
<protein>
    <submittedName>
        <fullName evidence="11">Endothelin-converting enzyme 1</fullName>
    </submittedName>
</protein>
<evidence type="ECO:0000259" key="8">
    <source>
        <dbReference type="Pfam" id="PF01431"/>
    </source>
</evidence>